<evidence type="ECO:0000313" key="2">
    <source>
        <dbReference type="Proteomes" id="UP000198853"/>
    </source>
</evidence>
<dbReference type="EMBL" id="FNEN01000019">
    <property type="protein sequence ID" value="SDJ18597.1"/>
    <property type="molecule type" value="Genomic_DNA"/>
</dbReference>
<accession>A0A1G8RNN6</accession>
<evidence type="ECO:0000313" key="1">
    <source>
        <dbReference type="EMBL" id="SDJ18597.1"/>
    </source>
</evidence>
<dbReference type="OrthoDB" id="1684419at2"/>
<proteinExistence type="predicted"/>
<keyword evidence="2" id="KW-1185">Reference proteome</keyword>
<sequence>MFPIVEFCVSNLASGTHPVLEELEKDPGLEVVEYGCLGFCTTCADNDYALVDGEVVTGADNDELLANIYSFMEENGMI</sequence>
<dbReference type="Pfam" id="PF07293">
    <property type="entry name" value="DUF1450"/>
    <property type="match status" value="1"/>
</dbReference>
<organism evidence="1 2">
    <name type="scientific">Natribacillus halophilus</name>
    <dbReference type="NCBI Taxonomy" id="549003"/>
    <lineage>
        <taxon>Bacteria</taxon>
        <taxon>Bacillati</taxon>
        <taxon>Bacillota</taxon>
        <taxon>Bacilli</taxon>
        <taxon>Bacillales</taxon>
        <taxon>Bacillaceae</taxon>
        <taxon>Natribacillus</taxon>
    </lineage>
</organism>
<name>A0A1G8RNN6_9BACI</name>
<dbReference type="InterPro" id="IPR009910">
    <property type="entry name" value="DUF1450"/>
</dbReference>
<gene>
    <name evidence="1" type="ORF">SAMN04488123_11933</name>
</gene>
<protein>
    <submittedName>
        <fullName evidence="1">Uncharacterized protein YuzB, UPF0349 family</fullName>
    </submittedName>
</protein>
<dbReference type="RefSeq" id="WP_090399590.1">
    <property type="nucleotide sequence ID" value="NZ_FNEN01000019.1"/>
</dbReference>
<dbReference type="NCBIfam" id="NF010190">
    <property type="entry name" value="PRK13669.1"/>
    <property type="match status" value="1"/>
</dbReference>
<dbReference type="Proteomes" id="UP000198853">
    <property type="component" value="Unassembled WGS sequence"/>
</dbReference>
<dbReference type="AlphaFoldDB" id="A0A1G8RNN6"/>
<reference evidence="1 2" key="1">
    <citation type="submission" date="2016-10" db="EMBL/GenBank/DDBJ databases">
        <authorList>
            <person name="de Groot N.N."/>
        </authorList>
    </citation>
    <scope>NUCLEOTIDE SEQUENCE [LARGE SCALE GENOMIC DNA]</scope>
    <source>
        <strain evidence="1 2">DSM 21771</strain>
    </source>
</reference>